<feature type="domain" description="Glycosyl transferase family 51" evidence="2">
    <location>
        <begin position="121"/>
        <end position="208"/>
    </location>
</feature>
<name>A0ABS1HMG3_9BACT</name>
<dbReference type="EMBL" id="JAENRR010000040">
    <property type="protein sequence ID" value="MBK3518737.1"/>
    <property type="molecule type" value="Genomic_DNA"/>
</dbReference>
<dbReference type="Pfam" id="PF00912">
    <property type="entry name" value="Transgly"/>
    <property type="match status" value="1"/>
</dbReference>
<comment type="caution">
    <text evidence="3">The sequence shown here is derived from an EMBL/GenBank/DDBJ whole genome shotgun (WGS) entry which is preliminary data.</text>
</comment>
<evidence type="ECO:0000256" key="1">
    <source>
        <dbReference type="SAM" id="Phobius"/>
    </source>
</evidence>
<proteinExistence type="predicted"/>
<keyword evidence="1" id="KW-0472">Membrane</keyword>
<dbReference type="RefSeq" id="WP_200465963.1">
    <property type="nucleotide sequence ID" value="NZ_JAENRR010000040.1"/>
</dbReference>
<keyword evidence="4" id="KW-1185">Reference proteome</keyword>
<keyword evidence="1" id="KW-1133">Transmembrane helix</keyword>
<sequence length="216" mass="25872">MKLVFKISVSVLIVLTLVLIYSYFHVKSSWKSFTSERTILDLSETIKKEKPLPVYFYELYSVDNSISLNNNHKKYLLKNLFELNKSFESQFSTPPSQNVAKYVGVRIRENRDRKKQRRDYLFYEFSLTWKLEGLTNQYECLNWLARNYEFVYDNKGVEDASLYFYQKTLEELDTLEMASMVIMMRNPSLFNPVRRDELVKTESLKLIDKLERIKEQ</sequence>
<dbReference type="SUPFAM" id="SSF53955">
    <property type="entry name" value="Lysozyme-like"/>
    <property type="match status" value="1"/>
</dbReference>
<gene>
    <name evidence="3" type="ORF">JIV24_15425</name>
</gene>
<evidence type="ECO:0000313" key="3">
    <source>
        <dbReference type="EMBL" id="MBK3518737.1"/>
    </source>
</evidence>
<accession>A0ABS1HMG3</accession>
<protein>
    <submittedName>
        <fullName evidence="3">Transglycosylase domain-containing protein</fullName>
    </submittedName>
</protein>
<keyword evidence="1" id="KW-0812">Transmembrane</keyword>
<reference evidence="3 4" key="1">
    <citation type="submission" date="2021-01" db="EMBL/GenBank/DDBJ databases">
        <title>Carboxyliciviraga sp.nov., isolated from coastal sediments.</title>
        <authorList>
            <person name="Lu D."/>
            <person name="Zhang T."/>
        </authorList>
    </citation>
    <scope>NUCLEOTIDE SEQUENCE [LARGE SCALE GENOMIC DNA]</scope>
    <source>
        <strain evidence="3 4">N1Y132</strain>
    </source>
</reference>
<evidence type="ECO:0000259" key="2">
    <source>
        <dbReference type="Pfam" id="PF00912"/>
    </source>
</evidence>
<dbReference type="InterPro" id="IPR023346">
    <property type="entry name" value="Lysozyme-like_dom_sf"/>
</dbReference>
<organism evidence="3 4">
    <name type="scientific">Carboxylicivirga marina</name>
    <dbReference type="NCBI Taxonomy" id="2800988"/>
    <lineage>
        <taxon>Bacteria</taxon>
        <taxon>Pseudomonadati</taxon>
        <taxon>Bacteroidota</taxon>
        <taxon>Bacteroidia</taxon>
        <taxon>Marinilabiliales</taxon>
        <taxon>Marinilabiliaceae</taxon>
        <taxon>Carboxylicivirga</taxon>
    </lineage>
</organism>
<dbReference type="InterPro" id="IPR036950">
    <property type="entry name" value="PBP_transglycosylase"/>
</dbReference>
<feature type="transmembrane region" description="Helical" evidence="1">
    <location>
        <begin position="7"/>
        <end position="24"/>
    </location>
</feature>
<evidence type="ECO:0000313" key="4">
    <source>
        <dbReference type="Proteomes" id="UP000605676"/>
    </source>
</evidence>
<dbReference type="InterPro" id="IPR001264">
    <property type="entry name" value="Glyco_trans_51"/>
</dbReference>
<dbReference type="Gene3D" id="1.10.3810.10">
    <property type="entry name" value="Biosynthetic peptidoglycan transglycosylase-like"/>
    <property type="match status" value="1"/>
</dbReference>
<dbReference type="Proteomes" id="UP000605676">
    <property type="component" value="Unassembled WGS sequence"/>
</dbReference>